<feature type="transmembrane region" description="Helical" evidence="6">
    <location>
        <begin position="146"/>
        <end position="168"/>
    </location>
</feature>
<evidence type="ECO:0000256" key="6">
    <source>
        <dbReference type="SAM" id="Phobius"/>
    </source>
</evidence>
<keyword evidence="4 6" id="KW-0472">Membrane</keyword>
<evidence type="ECO:0000256" key="5">
    <source>
        <dbReference type="ARBA" id="ARBA00049660"/>
    </source>
</evidence>
<dbReference type="Proteomes" id="UP000315343">
    <property type="component" value="Unassembled WGS sequence"/>
</dbReference>
<feature type="transmembrane region" description="Helical" evidence="6">
    <location>
        <begin position="64"/>
        <end position="88"/>
    </location>
</feature>
<keyword evidence="8" id="KW-1185">Reference proteome</keyword>
<name>A0A562J424_9FIRM</name>
<dbReference type="AlphaFoldDB" id="A0A562J424"/>
<evidence type="ECO:0000313" key="7">
    <source>
        <dbReference type="EMBL" id="TWH77979.1"/>
    </source>
</evidence>
<dbReference type="GO" id="GO:0005886">
    <property type="term" value="C:plasma membrane"/>
    <property type="evidence" value="ECO:0007669"/>
    <property type="project" value="TreeGrafter"/>
</dbReference>
<evidence type="ECO:0000256" key="3">
    <source>
        <dbReference type="ARBA" id="ARBA00022989"/>
    </source>
</evidence>
<accession>A0A562J424</accession>
<evidence type="ECO:0000313" key="8">
    <source>
        <dbReference type="Proteomes" id="UP000315343"/>
    </source>
</evidence>
<gene>
    <name evidence="7" type="ORF">LY60_03169</name>
</gene>
<comment type="similarity">
    <text evidence="5">Belongs to the FNT transporter (TC 1.A.16) family.</text>
</comment>
<keyword evidence="2 6" id="KW-0812">Transmembrane</keyword>
<dbReference type="OrthoDB" id="9786493at2"/>
<comment type="subcellular location">
    <subcellularLocation>
        <location evidence="1">Membrane</location>
        <topology evidence="1">Multi-pass membrane protein</topology>
    </subcellularLocation>
</comment>
<evidence type="ECO:0000256" key="4">
    <source>
        <dbReference type="ARBA" id="ARBA00023136"/>
    </source>
</evidence>
<proteinExistence type="inferred from homology"/>
<dbReference type="PANTHER" id="PTHR30520:SF6">
    <property type="entry name" value="FORMATE_NITRATE FAMILY TRANSPORTER (EUROFUNG)"/>
    <property type="match status" value="1"/>
</dbReference>
<feature type="transmembrane region" description="Helical" evidence="6">
    <location>
        <begin position="32"/>
        <end position="52"/>
    </location>
</feature>
<dbReference type="Gene3D" id="1.20.1080.10">
    <property type="entry name" value="Glycerol uptake facilitator protein"/>
    <property type="match status" value="1"/>
</dbReference>
<dbReference type="PROSITE" id="PS01005">
    <property type="entry name" value="FORMATE_NITRITE_TP_1"/>
    <property type="match status" value="1"/>
</dbReference>
<dbReference type="InterPro" id="IPR024002">
    <property type="entry name" value="For/NO2_transpt_CS"/>
</dbReference>
<dbReference type="EMBL" id="VLKH01000011">
    <property type="protein sequence ID" value="TWH77979.1"/>
    <property type="molecule type" value="Genomic_DNA"/>
</dbReference>
<evidence type="ECO:0000256" key="1">
    <source>
        <dbReference type="ARBA" id="ARBA00004141"/>
    </source>
</evidence>
<comment type="caution">
    <text evidence="7">The sequence shown here is derived from an EMBL/GenBank/DDBJ whole genome shotgun (WGS) entry which is preliminary data.</text>
</comment>
<protein>
    <submittedName>
        <fullName evidence="7">Formate/nitrite transporter</fullName>
    </submittedName>
</protein>
<evidence type="ECO:0000256" key="2">
    <source>
        <dbReference type="ARBA" id="ARBA00022692"/>
    </source>
</evidence>
<dbReference type="Pfam" id="PF01226">
    <property type="entry name" value="Form_Nir_trans"/>
    <property type="match status" value="1"/>
</dbReference>
<feature type="transmembrane region" description="Helical" evidence="6">
    <location>
        <begin position="180"/>
        <end position="201"/>
    </location>
</feature>
<dbReference type="InterPro" id="IPR000292">
    <property type="entry name" value="For/NO2_transpt"/>
</dbReference>
<organism evidence="7 8">
    <name type="scientific">Sedimentibacter saalensis</name>
    <dbReference type="NCBI Taxonomy" id="130788"/>
    <lineage>
        <taxon>Bacteria</taxon>
        <taxon>Bacillati</taxon>
        <taxon>Bacillota</taxon>
        <taxon>Tissierellia</taxon>
        <taxon>Sedimentibacter</taxon>
    </lineage>
</organism>
<dbReference type="RefSeq" id="WP_145085908.1">
    <property type="nucleotide sequence ID" value="NZ_DAMBUX010000014.1"/>
</dbReference>
<dbReference type="InterPro" id="IPR023271">
    <property type="entry name" value="Aquaporin-like"/>
</dbReference>
<dbReference type="PANTHER" id="PTHR30520">
    <property type="entry name" value="FORMATE TRANSPORTER-RELATED"/>
    <property type="match status" value="1"/>
</dbReference>
<keyword evidence="3 6" id="KW-1133">Transmembrane helix</keyword>
<feature type="transmembrane region" description="Helical" evidence="6">
    <location>
        <begin position="100"/>
        <end position="126"/>
    </location>
</feature>
<feature type="transmembrane region" description="Helical" evidence="6">
    <location>
        <begin position="221"/>
        <end position="241"/>
    </location>
</feature>
<sequence>MSNVCLSPKETSDALINSSTVKASYPLGKRMLLSVAAGFYIALGGHGFIVAYESLFLRAAVFPVGLMLIVLVGGELFTGNCLMTFGFLNKSISLKDFIKTLVQVWIGNFAGALLAVAILYLGGAYAKPILAETIAQVANAKVSLSFLQVVMRGILCNILVSLGVWFSLTARDTAGKLLGCWFPVMLFVLCGYEHSVANMFFLPMGMLFNSSVTAALILKNIIAATIGNFIGGGIMVPALYYKSYYK</sequence>
<dbReference type="GO" id="GO:0015499">
    <property type="term" value="F:formate transmembrane transporter activity"/>
    <property type="evidence" value="ECO:0007669"/>
    <property type="project" value="TreeGrafter"/>
</dbReference>
<reference evidence="7 8" key="1">
    <citation type="submission" date="2019-07" db="EMBL/GenBank/DDBJ databases">
        <title>Genomic Encyclopedia of Type Strains, Phase I: the one thousand microbial genomes (KMG-I) project.</title>
        <authorList>
            <person name="Kyrpides N."/>
        </authorList>
    </citation>
    <scope>NUCLEOTIDE SEQUENCE [LARGE SCALE GENOMIC DNA]</scope>
    <source>
        <strain evidence="7 8">DSM 13558</strain>
    </source>
</reference>